<gene>
    <name evidence="1" type="ORF">BDK92_3882</name>
</gene>
<name>A0A495JLU4_9ACTN</name>
<dbReference type="Proteomes" id="UP000277671">
    <property type="component" value="Unassembled WGS sequence"/>
</dbReference>
<dbReference type="AlphaFoldDB" id="A0A495JLU4"/>
<evidence type="ECO:0000313" key="1">
    <source>
        <dbReference type="EMBL" id="RKR89528.1"/>
    </source>
</evidence>
<evidence type="ECO:0000313" key="2">
    <source>
        <dbReference type="Proteomes" id="UP000277671"/>
    </source>
</evidence>
<sequence length="303" mass="34738">MTSTMSGFEHLSGSEWQNLCVRVLHVHHGGGQFSEVPDQEGGDAGLEGYSLDGCVYQCYAPENEPLDPGVRYEKQRRKMTTDVGKFIDNREKIRKVVPPDYRAKMWILLVPVITTKRLLEHAHTQTLRLRAEALPYADPDIVVMPHTLRSYEEAKNRVIARQIDRLHLPKVDHADYGSIEDPLIQTMYGKLSRTTGFNNSDKRSRFIDRLLVNSVVGREQRDWIRDHYSELGVELEDQLSDLEARLEAQYPLDQANPDHLLAAILRDTEQVITDILNVRKSQARVMAEGQVAQWLMHCPLDFP</sequence>
<organism evidence="1 2">
    <name type="scientific">Micromonospora pisi</name>
    <dbReference type="NCBI Taxonomy" id="589240"/>
    <lineage>
        <taxon>Bacteria</taxon>
        <taxon>Bacillati</taxon>
        <taxon>Actinomycetota</taxon>
        <taxon>Actinomycetes</taxon>
        <taxon>Micromonosporales</taxon>
        <taxon>Micromonosporaceae</taxon>
        <taxon>Micromonospora</taxon>
    </lineage>
</organism>
<comment type="caution">
    <text evidence="1">The sequence shown here is derived from an EMBL/GenBank/DDBJ whole genome shotgun (WGS) entry which is preliminary data.</text>
</comment>
<accession>A0A495JLU4</accession>
<protein>
    <submittedName>
        <fullName evidence="1">Uncharacterized protein</fullName>
    </submittedName>
</protein>
<reference evidence="1 2" key="1">
    <citation type="submission" date="2018-10" db="EMBL/GenBank/DDBJ databases">
        <title>Sequencing the genomes of 1000 actinobacteria strains.</title>
        <authorList>
            <person name="Klenk H.-P."/>
        </authorList>
    </citation>
    <scope>NUCLEOTIDE SEQUENCE [LARGE SCALE GENOMIC DNA]</scope>
    <source>
        <strain evidence="1 2">DSM 45175</strain>
    </source>
</reference>
<keyword evidence="2" id="KW-1185">Reference proteome</keyword>
<proteinExistence type="predicted"/>
<dbReference type="EMBL" id="RBKT01000001">
    <property type="protein sequence ID" value="RKR89528.1"/>
    <property type="molecule type" value="Genomic_DNA"/>
</dbReference>